<feature type="non-terminal residue" evidence="1">
    <location>
        <position position="1"/>
    </location>
</feature>
<dbReference type="AlphaFoldDB" id="A0A9N9PDQ0"/>
<protein>
    <submittedName>
        <fullName evidence="1">470_t:CDS:1</fullName>
    </submittedName>
</protein>
<proteinExistence type="predicted"/>
<dbReference type="EMBL" id="CAJVQA010038078">
    <property type="protein sequence ID" value="CAG8810563.1"/>
    <property type="molecule type" value="Genomic_DNA"/>
</dbReference>
<name>A0A9N9PDQ0_9GLOM</name>
<gene>
    <name evidence="1" type="ORF">CPELLU_LOCUS18606</name>
</gene>
<dbReference type="Proteomes" id="UP000789759">
    <property type="component" value="Unassembled WGS sequence"/>
</dbReference>
<evidence type="ECO:0000313" key="1">
    <source>
        <dbReference type="EMBL" id="CAG8810563.1"/>
    </source>
</evidence>
<organism evidence="1 2">
    <name type="scientific">Cetraspora pellucida</name>
    <dbReference type="NCBI Taxonomy" id="1433469"/>
    <lineage>
        <taxon>Eukaryota</taxon>
        <taxon>Fungi</taxon>
        <taxon>Fungi incertae sedis</taxon>
        <taxon>Mucoromycota</taxon>
        <taxon>Glomeromycotina</taxon>
        <taxon>Glomeromycetes</taxon>
        <taxon>Diversisporales</taxon>
        <taxon>Gigasporaceae</taxon>
        <taxon>Cetraspora</taxon>
    </lineage>
</organism>
<keyword evidence="2" id="KW-1185">Reference proteome</keyword>
<comment type="caution">
    <text evidence="1">The sequence shown here is derived from an EMBL/GenBank/DDBJ whole genome shotgun (WGS) entry which is preliminary data.</text>
</comment>
<reference evidence="1" key="1">
    <citation type="submission" date="2021-06" db="EMBL/GenBank/DDBJ databases">
        <authorList>
            <person name="Kallberg Y."/>
            <person name="Tangrot J."/>
            <person name="Rosling A."/>
        </authorList>
    </citation>
    <scope>NUCLEOTIDE SEQUENCE</scope>
    <source>
        <strain evidence="1">FL966</strain>
    </source>
</reference>
<evidence type="ECO:0000313" key="2">
    <source>
        <dbReference type="Proteomes" id="UP000789759"/>
    </source>
</evidence>
<accession>A0A9N9PDQ0</accession>
<dbReference type="OrthoDB" id="2407108at2759"/>
<sequence length="98" mass="11684">KLHIIIHTIGVSKYEDWNWAGLGYTTLLVYRKNNLLYLQGFKNNKCYIQTYTDKGLLNTVYGKDPNDVWKNFNVLKNYNELQLYRLEESLTNKLLQHI</sequence>